<dbReference type="EMBL" id="MWVS01000132">
    <property type="protein sequence ID" value="OPG86780.1"/>
    <property type="molecule type" value="Genomic_DNA"/>
</dbReference>
<feature type="transmembrane region" description="Helical" evidence="1">
    <location>
        <begin position="287"/>
        <end position="306"/>
    </location>
</feature>
<evidence type="ECO:0000313" key="3">
    <source>
        <dbReference type="Proteomes" id="UP000189795"/>
    </source>
</evidence>
<protein>
    <submittedName>
        <fullName evidence="2">Uncharacterized protein</fullName>
    </submittedName>
</protein>
<feature type="transmembrane region" description="Helical" evidence="1">
    <location>
        <begin position="235"/>
        <end position="251"/>
    </location>
</feature>
<gene>
    <name evidence="2" type="ORF">B5D07_11140</name>
</gene>
<feature type="transmembrane region" description="Helical" evidence="1">
    <location>
        <begin position="145"/>
        <end position="169"/>
    </location>
</feature>
<organism evidence="2 3">
    <name type="scientific">Limosilactobacillus reuteri</name>
    <name type="common">Lactobacillus reuteri</name>
    <dbReference type="NCBI Taxonomy" id="1598"/>
    <lineage>
        <taxon>Bacteria</taxon>
        <taxon>Bacillati</taxon>
        <taxon>Bacillota</taxon>
        <taxon>Bacilli</taxon>
        <taxon>Lactobacillales</taxon>
        <taxon>Lactobacillaceae</taxon>
        <taxon>Limosilactobacillus</taxon>
    </lineage>
</organism>
<sequence>MRKKSVFIINLLLFIFILIYFTEISPLVPFDGDDWRYIGGIRPPFPLWGVWNPTRVLPETLMGVGGYIASFVVYPFTHDYINSLTFVEAVIFSVFIMGACIAYYRLLVKRLHFNRFSAIASELLFFISFFLLFKHLNQPSYSGFWTVDLSCVFFYLIPGLLNASVMMYMEGTSDFSKTYKAMSNLDKGIFILTLYFTLFSNTQLTIIIATYSFFKIIQAFLENQRKIDISYFKAVFVYLLILFIWLCSVIFDLNGQRAKDVQGQNNTSLFIAMHDTLEQSKVLFQAFNARILVAFICVSVLAIIAGTKTSKGVARKSFMNLWIISTLCLISSFMYLFIAYTKAGSMYASRPDAMWPIIFFLLFISNFSFAFLITVIDNIQPLLPLVIVLASLIAFNLNYRQVQPTNAPYSAVTAKRVDNYIIKQIKHADEKGESEVIVKVPVDQKNYSPKVTTSNWPHSYDMAVWLQNTLYSHGIIRTRMHIVFKPDKAVNARFYEDKNEQSFAPLE</sequence>
<keyword evidence="1" id="KW-1133">Transmembrane helix</keyword>
<comment type="caution">
    <text evidence="2">The sequence shown here is derived from an EMBL/GenBank/DDBJ whole genome shotgun (WGS) entry which is preliminary data.</text>
</comment>
<keyword evidence="1" id="KW-0472">Membrane</keyword>
<feature type="transmembrane region" description="Helical" evidence="1">
    <location>
        <begin position="84"/>
        <end position="104"/>
    </location>
</feature>
<reference evidence="2 3" key="1">
    <citation type="submission" date="2017-03" db="EMBL/GenBank/DDBJ databases">
        <title>Antibiotic resistance of probiotic microorganisms.</title>
        <authorList>
            <person name="Sanudo A.I."/>
            <person name="Olivares M."/>
            <person name="Banuelos O."/>
        </authorList>
    </citation>
    <scope>NUCLEOTIDE SEQUENCE [LARGE SCALE GENOMIC DNA]</scope>
    <source>
        <strain evidence="2 3">CECT8605</strain>
    </source>
</reference>
<feature type="transmembrane region" description="Helical" evidence="1">
    <location>
        <begin position="318"/>
        <end position="341"/>
    </location>
</feature>
<feature type="transmembrane region" description="Helical" evidence="1">
    <location>
        <begin position="382"/>
        <end position="399"/>
    </location>
</feature>
<evidence type="ECO:0000256" key="1">
    <source>
        <dbReference type="SAM" id="Phobius"/>
    </source>
</evidence>
<dbReference type="RefSeq" id="WP_079376396.1">
    <property type="nucleotide sequence ID" value="NZ_MWVS01000132.1"/>
</dbReference>
<feature type="transmembrane region" description="Helical" evidence="1">
    <location>
        <begin position="7"/>
        <end position="28"/>
    </location>
</feature>
<feature type="transmembrane region" description="Helical" evidence="1">
    <location>
        <begin position="189"/>
        <end position="214"/>
    </location>
</feature>
<dbReference type="AlphaFoldDB" id="A0A1V4FIZ9"/>
<feature type="transmembrane region" description="Helical" evidence="1">
    <location>
        <begin position="116"/>
        <end position="133"/>
    </location>
</feature>
<name>A0A1V4FIZ9_LIMRT</name>
<keyword evidence="1" id="KW-0812">Transmembrane</keyword>
<proteinExistence type="predicted"/>
<evidence type="ECO:0000313" key="2">
    <source>
        <dbReference type="EMBL" id="OPG86780.1"/>
    </source>
</evidence>
<feature type="transmembrane region" description="Helical" evidence="1">
    <location>
        <begin position="353"/>
        <end position="375"/>
    </location>
</feature>
<accession>A0A1V4FIZ9</accession>
<dbReference type="Proteomes" id="UP000189795">
    <property type="component" value="Unassembled WGS sequence"/>
</dbReference>
<feature type="transmembrane region" description="Helical" evidence="1">
    <location>
        <begin position="56"/>
        <end position="77"/>
    </location>
</feature>